<dbReference type="PANTHER" id="PTHR24103">
    <property type="entry name" value="E3 UBIQUITIN-PROTEIN LIGASE TRIM"/>
    <property type="match status" value="1"/>
</dbReference>
<accession>A0A6P6DE47</accession>
<keyword evidence="3" id="KW-0479">Metal-binding</keyword>
<evidence type="ECO:0000259" key="9">
    <source>
        <dbReference type="PROSITE" id="PS50089"/>
    </source>
</evidence>
<feature type="domain" description="RING-type" evidence="9">
    <location>
        <begin position="15"/>
        <end position="59"/>
    </location>
</feature>
<protein>
    <submittedName>
        <fullName evidence="12">Tripartite motif-containing protein 5-like</fullName>
    </submittedName>
</protein>
<dbReference type="InterPro" id="IPR001841">
    <property type="entry name" value="Znf_RING"/>
</dbReference>
<dbReference type="GeneID" id="101570337"/>
<dbReference type="SUPFAM" id="SSF57845">
    <property type="entry name" value="B-box zinc-binding domain"/>
    <property type="match status" value="1"/>
</dbReference>
<evidence type="ECO:0000313" key="12">
    <source>
        <dbReference type="RefSeq" id="XP_023557888.1"/>
    </source>
</evidence>
<dbReference type="SUPFAM" id="SSF57850">
    <property type="entry name" value="RING/U-box"/>
    <property type="match status" value="1"/>
</dbReference>
<dbReference type="Pfam" id="PF00643">
    <property type="entry name" value="zf-B_box"/>
    <property type="match status" value="1"/>
</dbReference>
<evidence type="ECO:0000256" key="6">
    <source>
        <dbReference type="ARBA" id="ARBA00023054"/>
    </source>
</evidence>
<keyword evidence="2" id="KW-0963">Cytoplasm</keyword>
<comment type="subcellular location">
    <subcellularLocation>
        <location evidence="1">Cytoplasm</location>
    </subcellularLocation>
</comment>
<dbReference type="RefSeq" id="XP_023557888.1">
    <property type="nucleotide sequence ID" value="XM_023702120.1"/>
</dbReference>
<organism evidence="11 12">
    <name type="scientific">Octodon degus</name>
    <name type="common">Degu</name>
    <name type="synonym">Sciurus degus</name>
    <dbReference type="NCBI Taxonomy" id="10160"/>
    <lineage>
        <taxon>Eukaryota</taxon>
        <taxon>Metazoa</taxon>
        <taxon>Chordata</taxon>
        <taxon>Craniata</taxon>
        <taxon>Vertebrata</taxon>
        <taxon>Euteleostomi</taxon>
        <taxon>Mammalia</taxon>
        <taxon>Eutheria</taxon>
        <taxon>Euarchontoglires</taxon>
        <taxon>Glires</taxon>
        <taxon>Rodentia</taxon>
        <taxon>Hystricomorpha</taxon>
        <taxon>Octodontidae</taxon>
        <taxon>Octodon</taxon>
    </lineage>
</organism>
<dbReference type="PROSITE" id="PS00518">
    <property type="entry name" value="ZF_RING_1"/>
    <property type="match status" value="1"/>
</dbReference>
<evidence type="ECO:0000256" key="8">
    <source>
        <dbReference type="SAM" id="Coils"/>
    </source>
</evidence>
<evidence type="ECO:0000256" key="4">
    <source>
        <dbReference type="ARBA" id="ARBA00022771"/>
    </source>
</evidence>
<evidence type="ECO:0000256" key="2">
    <source>
        <dbReference type="ARBA" id="ARBA00022490"/>
    </source>
</evidence>
<keyword evidence="6 8" id="KW-0175">Coiled coil</keyword>
<evidence type="ECO:0000256" key="7">
    <source>
        <dbReference type="PROSITE-ProRule" id="PRU00024"/>
    </source>
</evidence>
<keyword evidence="4 7" id="KW-0863">Zinc-finger</keyword>
<dbReference type="OrthoDB" id="654191at2759"/>
<dbReference type="Pfam" id="PF13445">
    <property type="entry name" value="zf-RING_UBOX"/>
    <property type="match status" value="1"/>
</dbReference>
<dbReference type="SMART" id="SM00336">
    <property type="entry name" value="BBOX"/>
    <property type="match status" value="1"/>
</dbReference>
<gene>
    <name evidence="12" type="primary">LOC101570337</name>
</gene>
<dbReference type="InterPro" id="IPR017907">
    <property type="entry name" value="Znf_RING_CS"/>
</dbReference>
<dbReference type="GO" id="GO:0005737">
    <property type="term" value="C:cytoplasm"/>
    <property type="evidence" value="ECO:0007669"/>
    <property type="project" value="UniProtKB-SubCell"/>
</dbReference>
<evidence type="ECO:0000256" key="1">
    <source>
        <dbReference type="ARBA" id="ARBA00004496"/>
    </source>
</evidence>
<name>A0A6P6DE47_OCTDE</name>
<sequence>MASSVLENVKEEVTCPICLELMKDPVSADCGHYFCKLCITSNYESTKHEEGVGHCPVCRITYQFENLRSSRHMANIVERLRTFPLPPKADLCELHGEKLLLFCKEDEEVICWLCERSQKHRGHCTLLMEEAEREYREMLGKVLQKLKMDEKELEKWEAHIEEEKTSWKNQIQGEIETVRDEFKKMRNVLDSEEKKHLQKLEKEEEDALRILAECEKKLAQDSGSVRALILDVQLRLQGSAMALLQGVKDTMERSKLFTVQKPRTCPKRQKMVFQAPDLKGILQLHQAPVKRSASKNYSVPVTANGLPNQVLELQKFLDMHLKVPF</sequence>
<dbReference type="PROSITE" id="PS50089">
    <property type="entry name" value="ZF_RING_2"/>
    <property type="match status" value="1"/>
</dbReference>
<reference evidence="12" key="1">
    <citation type="submission" date="2025-08" db="UniProtKB">
        <authorList>
            <consortium name="RefSeq"/>
        </authorList>
    </citation>
    <scope>IDENTIFICATION</scope>
</reference>
<dbReference type="Proteomes" id="UP000515203">
    <property type="component" value="Unplaced"/>
</dbReference>
<keyword evidence="5" id="KW-0862">Zinc</keyword>
<dbReference type="CDD" id="cd19761">
    <property type="entry name" value="Bbox2_TRIM5-like"/>
    <property type="match status" value="1"/>
</dbReference>
<dbReference type="AlphaFoldDB" id="A0A6P6DE47"/>
<feature type="coiled-coil region" evidence="8">
    <location>
        <begin position="146"/>
        <end position="217"/>
    </location>
</feature>
<evidence type="ECO:0000256" key="5">
    <source>
        <dbReference type="ARBA" id="ARBA00022833"/>
    </source>
</evidence>
<evidence type="ECO:0000313" key="11">
    <source>
        <dbReference type="Proteomes" id="UP000515203"/>
    </source>
</evidence>
<dbReference type="InParanoid" id="A0A6P6DE47"/>
<dbReference type="InterPro" id="IPR027370">
    <property type="entry name" value="Znf-RING_euk"/>
</dbReference>
<dbReference type="InterPro" id="IPR013083">
    <property type="entry name" value="Znf_RING/FYVE/PHD"/>
</dbReference>
<dbReference type="InterPro" id="IPR000315">
    <property type="entry name" value="Znf_B-box"/>
</dbReference>
<feature type="domain" description="B box-type" evidence="10">
    <location>
        <begin position="87"/>
        <end position="128"/>
    </location>
</feature>
<dbReference type="FunFam" id="3.30.40.10:FF:000144">
    <property type="entry name" value="Tripartite motif-containing 5 (Predicted)"/>
    <property type="match status" value="1"/>
</dbReference>
<dbReference type="Gene3D" id="3.30.40.10">
    <property type="entry name" value="Zinc/RING finger domain, C3HC4 (zinc finger)"/>
    <property type="match status" value="1"/>
</dbReference>
<evidence type="ECO:0000259" key="10">
    <source>
        <dbReference type="PROSITE" id="PS50119"/>
    </source>
</evidence>
<dbReference type="InterPro" id="IPR050143">
    <property type="entry name" value="TRIM/RBCC"/>
</dbReference>
<evidence type="ECO:0000256" key="3">
    <source>
        <dbReference type="ARBA" id="ARBA00022723"/>
    </source>
</evidence>
<proteinExistence type="predicted"/>
<dbReference type="GO" id="GO:0008270">
    <property type="term" value="F:zinc ion binding"/>
    <property type="evidence" value="ECO:0007669"/>
    <property type="project" value="UniProtKB-KW"/>
</dbReference>
<dbReference type="CDD" id="cd16591">
    <property type="entry name" value="RING-HC_TRIM5-like_C-IV"/>
    <property type="match status" value="1"/>
</dbReference>
<keyword evidence="11" id="KW-1185">Reference proteome</keyword>
<dbReference type="FunFam" id="3.30.160.60:FF:000386">
    <property type="entry name" value="Tripartite motif-containing 5 (Predicted)"/>
    <property type="match status" value="1"/>
</dbReference>
<dbReference type="PROSITE" id="PS50119">
    <property type="entry name" value="ZF_BBOX"/>
    <property type="match status" value="1"/>
</dbReference>
<dbReference type="SMART" id="SM00184">
    <property type="entry name" value="RING"/>
    <property type="match status" value="1"/>
</dbReference>
<dbReference type="Gene3D" id="3.30.160.60">
    <property type="entry name" value="Classic Zinc Finger"/>
    <property type="match status" value="1"/>
</dbReference>